<proteinExistence type="predicted"/>
<evidence type="ECO:0000259" key="4">
    <source>
        <dbReference type="PROSITE" id="PS51084"/>
    </source>
</evidence>
<dbReference type="PANTHER" id="PTHR46648:SF1">
    <property type="entry name" value="ADENOSINE 5'-MONOPHOSPHORAMIDASE HNT1"/>
    <property type="match status" value="1"/>
</dbReference>
<dbReference type="InterPro" id="IPR011146">
    <property type="entry name" value="HIT-like"/>
</dbReference>
<dbReference type="InterPro" id="IPR036265">
    <property type="entry name" value="HIT-like_sf"/>
</dbReference>
<keyword evidence="6" id="KW-1185">Reference proteome</keyword>
<feature type="domain" description="HIT" evidence="4">
    <location>
        <begin position="13"/>
        <end position="116"/>
    </location>
</feature>
<protein>
    <submittedName>
        <fullName evidence="5">HIT family protein</fullName>
    </submittedName>
</protein>
<dbReference type="RefSeq" id="WP_165032077.1">
    <property type="nucleotide sequence ID" value="NZ_JAAKZF010000043.1"/>
</dbReference>
<dbReference type="EMBL" id="JAAKZF010000043">
    <property type="protein sequence ID" value="NGO54084.1"/>
    <property type="molecule type" value="Genomic_DNA"/>
</dbReference>
<dbReference type="GO" id="GO:0009117">
    <property type="term" value="P:nucleotide metabolic process"/>
    <property type="evidence" value="ECO:0007669"/>
    <property type="project" value="TreeGrafter"/>
</dbReference>
<gene>
    <name evidence="5" type="ORF">G6N73_23545</name>
</gene>
<dbReference type="Gene3D" id="3.30.428.10">
    <property type="entry name" value="HIT-like"/>
    <property type="match status" value="1"/>
</dbReference>
<evidence type="ECO:0000256" key="1">
    <source>
        <dbReference type="PIRSR" id="PIRSR601310-1"/>
    </source>
</evidence>
<organism evidence="5 6">
    <name type="scientific">Allomesorhizobium camelthorni</name>
    <dbReference type="NCBI Taxonomy" id="475069"/>
    <lineage>
        <taxon>Bacteria</taxon>
        <taxon>Pseudomonadati</taxon>
        <taxon>Pseudomonadota</taxon>
        <taxon>Alphaproteobacteria</taxon>
        <taxon>Hyphomicrobiales</taxon>
        <taxon>Phyllobacteriaceae</taxon>
        <taxon>Allomesorhizobium</taxon>
    </lineage>
</organism>
<evidence type="ECO:0000256" key="2">
    <source>
        <dbReference type="PIRSR" id="PIRSR601310-3"/>
    </source>
</evidence>
<reference evidence="5 6" key="1">
    <citation type="submission" date="2020-02" db="EMBL/GenBank/DDBJ databases">
        <title>Genome sequence of strain CCNWXJ40-4.</title>
        <authorList>
            <person name="Gao J."/>
            <person name="Sun J."/>
        </authorList>
    </citation>
    <scope>NUCLEOTIDE SEQUENCE [LARGE SCALE GENOMIC DNA]</scope>
    <source>
        <strain evidence="5 6">CCNWXJ 40-4</strain>
    </source>
</reference>
<dbReference type="Proteomes" id="UP001642900">
    <property type="component" value="Unassembled WGS sequence"/>
</dbReference>
<dbReference type="Pfam" id="PF01230">
    <property type="entry name" value="HIT"/>
    <property type="match status" value="1"/>
</dbReference>
<accession>A0A6G4WHK2</accession>
<comment type="caution">
    <text evidence="5">The sequence shown here is derived from an EMBL/GenBank/DDBJ whole genome shotgun (WGS) entry which is preliminary data.</text>
</comment>
<evidence type="ECO:0000256" key="3">
    <source>
        <dbReference type="PROSITE-ProRule" id="PRU00464"/>
    </source>
</evidence>
<dbReference type="PANTHER" id="PTHR46648">
    <property type="entry name" value="HIT FAMILY PROTEIN 1"/>
    <property type="match status" value="1"/>
</dbReference>
<evidence type="ECO:0000313" key="5">
    <source>
        <dbReference type="EMBL" id="NGO54084.1"/>
    </source>
</evidence>
<evidence type="ECO:0000313" key="6">
    <source>
        <dbReference type="Proteomes" id="UP001642900"/>
    </source>
</evidence>
<dbReference type="PRINTS" id="PR00332">
    <property type="entry name" value="HISTRIAD"/>
</dbReference>
<dbReference type="AlphaFoldDB" id="A0A6G4WHK2"/>
<feature type="active site" description="Tele-AMP-histidine intermediate" evidence="1">
    <location>
        <position position="102"/>
    </location>
</feature>
<dbReference type="GO" id="GO:0003824">
    <property type="term" value="F:catalytic activity"/>
    <property type="evidence" value="ECO:0007669"/>
    <property type="project" value="InterPro"/>
</dbReference>
<feature type="short sequence motif" description="Histidine triad motif" evidence="2 3">
    <location>
        <begin position="100"/>
        <end position="104"/>
    </location>
</feature>
<name>A0A6G4WHK2_9HYPH</name>
<dbReference type="SUPFAM" id="SSF54197">
    <property type="entry name" value="HIT-like"/>
    <property type="match status" value="1"/>
</dbReference>
<sequence length="149" mass="16699">MSDNNTDALVPCLFCEVARSKIRTNVVFENDRLLAFLDIAPIRRGHVQIVPREHFVHFDDLPPDLASEVIELGQKIARAQKRLYGVERVAFLFTGGDVPHAHAHVVPMVEKTDITSRRYIKEETLTFAALPNPGVEELESVAAELRSAL</sequence>
<dbReference type="PROSITE" id="PS51084">
    <property type="entry name" value="HIT_2"/>
    <property type="match status" value="1"/>
</dbReference>
<dbReference type="InterPro" id="IPR001310">
    <property type="entry name" value="Histidine_triad_HIT"/>
</dbReference>